<accession>A0A2T6AWT7</accession>
<feature type="transmembrane region" description="Helical" evidence="1">
    <location>
        <begin position="143"/>
        <end position="161"/>
    </location>
</feature>
<dbReference type="OrthoDB" id="9770040at2"/>
<sequence>MSAVKRLFSEGFRVFFLSAGLFAVLAMVIWTGWLAIHATGGLADLPVAMAPQHWHAHEMIFGYGGAALAGFFLTAVPNWTGGKGAAHRFIALAAAVWLAGRLALWASGNLPPAMVAVADLAFAPLLAVQLLSQLLRRPRGPQLLFVAMLALFWLSNLLVHLDWMGLTGTAGQGLRGGLLVLAGMIVVMGGRVTPGFTRNAMVASGREDRLPVNPRPLAAGSVTAAIAVPVGCLAGLPETLTGAVALLAGALALSRVALWRGGWTWRRPILWTMHLSYALNAFGLVLLGLAGLGFGSEIAALHLLAIGGVGGMTLAIMSRASLGHSGRALVAPRGVVLAYALLPFAAALRWIGSAFPQVYEPAVLTSGVLWVMAFTLYLAEFWLVWWQPRLPRAPVGSPR</sequence>
<reference evidence="2 3" key="1">
    <citation type="submission" date="2018-04" db="EMBL/GenBank/DDBJ databases">
        <title>Genomic Encyclopedia of Archaeal and Bacterial Type Strains, Phase II (KMG-II): from individual species to whole genera.</title>
        <authorList>
            <person name="Goeker M."/>
        </authorList>
    </citation>
    <scope>NUCLEOTIDE SEQUENCE [LARGE SCALE GENOMIC DNA]</scope>
    <source>
        <strain evidence="2 3">DSM 21823</strain>
    </source>
</reference>
<comment type="caution">
    <text evidence="2">The sequence shown here is derived from an EMBL/GenBank/DDBJ whole genome shotgun (WGS) entry which is preliminary data.</text>
</comment>
<feature type="transmembrane region" description="Helical" evidence="1">
    <location>
        <begin position="242"/>
        <end position="258"/>
    </location>
</feature>
<feature type="transmembrane region" description="Helical" evidence="1">
    <location>
        <begin position="12"/>
        <end position="36"/>
    </location>
</feature>
<dbReference type="RefSeq" id="WP_108129642.1">
    <property type="nucleotide sequence ID" value="NZ_QBKP01000010.1"/>
</dbReference>
<keyword evidence="3" id="KW-1185">Reference proteome</keyword>
<feature type="transmembrane region" description="Helical" evidence="1">
    <location>
        <begin position="330"/>
        <end position="351"/>
    </location>
</feature>
<evidence type="ECO:0000256" key="1">
    <source>
        <dbReference type="SAM" id="Phobius"/>
    </source>
</evidence>
<proteinExistence type="predicted"/>
<feature type="transmembrane region" description="Helical" evidence="1">
    <location>
        <begin position="298"/>
        <end position="318"/>
    </location>
</feature>
<feature type="transmembrane region" description="Helical" evidence="1">
    <location>
        <begin position="56"/>
        <end position="77"/>
    </location>
</feature>
<dbReference type="InterPro" id="IPR010266">
    <property type="entry name" value="NnrS"/>
</dbReference>
<dbReference type="AlphaFoldDB" id="A0A2T6AWT7"/>
<dbReference type="Proteomes" id="UP000244224">
    <property type="component" value="Unassembled WGS sequence"/>
</dbReference>
<gene>
    <name evidence="2" type="ORF">C8N34_110144</name>
</gene>
<dbReference type="EMBL" id="QBKP01000010">
    <property type="protein sequence ID" value="PTX48284.1"/>
    <property type="molecule type" value="Genomic_DNA"/>
</dbReference>
<feature type="transmembrane region" description="Helical" evidence="1">
    <location>
        <begin position="89"/>
        <end position="107"/>
    </location>
</feature>
<feature type="transmembrane region" description="Helical" evidence="1">
    <location>
        <begin position="173"/>
        <end position="196"/>
    </location>
</feature>
<keyword evidence="1" id="KW-1133">Transmembrane helix</keyword>
<evidence type="ECO:0000313" key="3">
    <source>
        <dbReference type="Proteomes" id="UP000244224"/>
    </source>
</evidence>
<name>A0A2T6AWT7_9RHOB</name>
<protein>
    <submittedName>
        <fullName evidence="2">Uncharacterized protein involved in response to NO</fullName>
    </submittedName>
</protein>
<feature type="transmembrane region" description="Helical" evidence="1">
    <location>
        <begin position="270"/>
        <end position="292"/>
    </location>
</feature>
<feature type="transmembrane region" description="Helical" evidence="1">
    <location>
        <begin position="363"/>
        <end position="385"/>
    </location>
</feature>
<feature type="transmembrane region" description="Helical" evidence="1">
    <location>
        <begin position="217"/>
        <end position="236"/>
    </location>
</feature>
<keyword evidence="1" id="KW-0472">Membrane</keyword>
<dbReference type="Pfam" id="PF05940">
    <property type="entry name" value="NnrS"/>
    <property type="match status" value="1"/>
</dbReference>
<evidence type="ECO:0000313" key="2">
    <source>
        <dbReference type="EMBL" id="PTX48284.1"/>
    </source>
</evidence>
<organism evidence="2 3">
    <name type="scientific">Gemmobacter caeni</name>
    <dbReference type="NCBI Taxonomy" id="589035"/>
    <lineage>
        <taxon>Bacteria</taxon>
        <taxon>Pseudomonadati</taxon>
        <taxon>Pseudomonadota</taxon>
        <taxon>Alphaproteobacteria</taxon>
        <taxon>Rhodobacterales</taxon>
        <taxon>Paracoccaceae</taxon>
        <taxon>Gemmobacter</taxon>
    </lineage>
</organism>
<keyword evidence="1" id="KW-0812">Transmembrane</keyword>
<feature type="transmembrane region" description="Helical" evidence="1">
    <location>
        <begin position="113"/>
        <end position="131"/>
    </location>
</feature>